<gene>
    <name evidence="1" type="ORF">TNIN_224811</name>
</gene>
<dbReference type="PROSITE" id="PS51257">
    <property type="entry name" value="PROKAR_LIPOPROTEIN"/>
    <property type="match status" value="1"/>
</dbReference>
<keyword evidence="2" id="KW-1185">Reference proteome</keyword>
<dbReference type="AlphaFoldDB" id="A0A8X6XEF5"/>
<organism evidence="1 2">
    <name type="scientific">Trichonephila inaurata madagascariensis</name>
    <dbReference type="NCBI Taxonomy" id="2747483"/>
    <lineage>
        <taxon>Eukaryota</taxon>
        <taxon>Metazoa</taxon>
        <taxon>Ecdysozoa</taxon>
        <taxon>Arthropoda</taxon>
        <taxon>Chelicerata</taxon>
        <taxon>Arachnida</taxon>
        <taxon>Araneae</taxon>
        <taxon>Araneomorphae</taxon>
        <taxon>Entelegynae</taxon>
        <taxon>Araneoidea</taxon>
        <taxon>Nephilidae</taxon>
        <taxon>Trichonephila</taxon>
        <taxon>Trichonephila inaurata</taxon>
    </lineage>
</organism>
<proteinExistence type="predicted"/>
<name>A0A8X6XEF5_9ARAC</name>
<evidence type="ECO:0000313" key="2">
    <source>
        <dbReference type="Proteomes" id="UP000886998"/>
    </source>
</evidence>
<comment type="caution">
    <text evidence="1">The sequence shown here is derived from an EMBL/GenBank/DDBJ whole genome shotgun (WGS) entry which is preliminary data.</text>
</comment>
<accession>A0A8X6XEF5</accession>
<evidence type="ECO:0000313" key="1">
    <source>
        <dbReference type="EMBL" id="GFY51160.1"/>
    </source>
</evidence>
<dbReference type="EMBL" id="BMAV01007916">
    <property type="protein sequence ID" value="GFY51160.1"/>
    <property type="molecule type" value="Genomic_DNA"/>
</dbReference>
<protein>
    <submittedName>
        <fullName evidence="1">Uncharacterized protein</fullName>
    </submittedName>
</protein>
<sequence>MKHLIWTSSTRLAGLPPPLLSACEQILQNKAQLKDGILKKYKTACISELKAMPDHLHSPSTDVLPGELQEIEESSTLCNIEEITGSQNATLAPTPKSPLWPLAQQLLLTRVTLKPLSPPVML</sequence>
<reference evidence="1" key="1">
    <citation type="submission" date="2020-08" db="EMBL/GenBank/DDBJ databases">
        <title>Multicomponent nature underlies the extraordinary mechanical properties of spider dragline silk.</title>
        <authorList>
            <person name="Kono N."/>
            <person name="Nakamura H."/>
            <person name="Mori M."/>
            <person name="Yoshida Y."/>
            <person name="Ohtoshi R."/>
            <person name="Malay A.D."/>
            <person name="Moran D.A.P."/>
            <person name="Tomita M."/>
            <person name="Numata K."/>
            <person name="Arakawa K."/>
        </authorList>
    </citation>
    <scope>NUCLEOTIDE SEQUENCE</scope>
</reference>
<dbReference type="Proteomes" id="UP000886998">
    <property type="component" value="Unassembled WGS sequence"/>
</dbReference>